<proteinExistence type="predicted"/>
<evidence type="ECO:0000313" key="2">
    <source>
        <dbReference type="Proteomes" id="UP001597387"/>
    </source>
</evidence>
<evidence type="ECO:0000313" key="1">
    <source>
        <dbReference type="EMBL" id="MFD2162730.1"/>
    </source>
</evidence>
<comment type="caution">
    <text evidence="1">The sequence shown here is derived from an EMBL/GenBank/DDBJ whole genome shotgun (WGS) entry which is preliminary data.</text>
</comment>
<keyword evidence="2" id="KW-1185">Reference proteome</keyword>
<name>A0ABW4ZLZ8_9SPHI</name>
<organism evidence="1 2">
    <name type="scientific">Paradesertivirga mongoliensis</name>
    <dbReference type="NCBI Taxonomy" id="2100740"/>
    <lineage>
        <taxon>Bacteria</taxon>
        <taxon>Pseudomonadati</taxon>
        <taxon>Bacteroidota</taxon>
        <taxon>Sphingobacteriia</taxon>
        <taxon>Sphingobacteriales</taxon>
        <taxon>Sphingobacteriaceae</taxon>
        <taxon>Paradesertivirga</taxon>
    </lineage>
</organism>
<dbReference type="Proteomes" id="UP001597387">
    <property type="component" value="Unassembled WGS sequence"/>
</dbReference>
<sequence length="114" mass="12938">MFIRNRNIEFTVIYSGEEHQVKTSWGEYQTLRLLLVNRFNISGFGQCGGMGRCATCLIEIEDIYGSTGFLKRNEHTSLQRTIKGYSIVRFACQIPVNDDLANVTIKILKDGRAS</sequence>
<dbReference type="EMBL" id="JBHUHZ010000001">
    <property type="protein sequence ID" value="MFD2162730.1"/>
    <property type="molecule type" value="Genomic_DNA"/>
</dbReference>
<reference evidence="2" key="1">
    <citation type="journal article" date="2019" name="Int. J. Syst. Evol. Microbiol.">
        <title>The Global Catalogue of Microorganisms (GCM) 10K type strain sequencing project: providing services to taxonomists for standard genome sequencing and annotation.</title>
        <authorList>
            <consortium name="The Broad Institute Genomics Platform"/>
            <consortium name="The Broad Institute Genome Sequencing Center for Infectious Disease"/>
            <person name="Wu L."/>
            <person name="Ma J."/>
        </authorList>
    </citation>
    <scope>NUCLEOTIDE SEQUENCE [LARGE SCALE GENOMIC DNA]</scope>
    <source>
        <strain evidence="2">KCTC 42217</strain>
    </source>
</reference>
<dbReference type="Gene3D" id="3.10.20.30">
    <property type="match status" value="1"/>
</dbReference>
<dbReference type="RefSeq" id="WP_255903022.1">
    <property type="nucleotide sequence ID" value="NZ_JAFMZO010000003.1"/>
</dbReference>
<dbReference type="SUPFAM" id="SSF54292">
    <property type="entry name" value="2Fe-2S ferredoxin-like"/>
    <property type="match status" value="1"/>
</dbReference>
<dbReference type="InterPro" id="IPR036010">
    <property type="entry name" value="2Fe-2S_ferredoxin-like_sf"/>
</dbReference>
<protein>
    <submittedName>
        <fullName evidence="1">2Fe-2S iron-sulfur cluster-binding protein</fullName>
    </submittedName>
</protein>
<gene>
    <name evidence="1" type="ORF">ACFSJU_10035</name>
</gene>
<accession>A0ABW4ZLZ8</accession>
<dbReference type="InterPro" id="IPR012675">
    <property type="entry name" value="Beta-grasp_dom_sf"/>
</dbReference>